<reference evidence="1 2" key="1">
    <citation type="submission" date="2011-08" db="EMBL/GenBank/DDBJ databases">
        <authorList>
            <person name="Liu Z.J."/>
            <person name="Shi F.L."/>
            <person name="Lu J.Q."/>
            <person name="Li M."/>
            <person name="Wang Z.L."/>
        </authorList>
    </citation>
    <scope>NUCLEOTIDE SEQUENCE [LARGE SCALE GENOMIC DNA]</scope>
    <source>
        <strain evidence="1 2">USNM 41457</strain>
    </source>
</reference>
<dbReference type="EMBL" id="AFBI03000064">
    <property type="protein sequence ID" value="EJW02582.1"/>
    <property type="molecule type" value="Genomic_DNA"/>
</dbReference>
<dbReference type="Proteomes" id="UP000003163">
    <property type="component" value="Unassembled WGS sequence"/>
</dbReference>
<dbReference type="InParanoid" id="J9DML7"/>
<proteinExistence type="predicted"/>
<dbReference type="AlphaFoldDB" id="J9DML7"/>
<evidence type="ECO:0000313" key="1">
    <source>
        <dbReference type="EMBL" id="EJW02582.1"/>
    </source>
</evidence>
<organism evidence="1 2">
    <name type="scientific">Edhazardia aedis (strain USNM 41457)</name>
    <name type="common">Microsporidian parasite</name>
    <dbReference type="NCBI Taxonomy" id="1003232"/>
    <lineage>
        <taxon>Eukaryota</taxon>
        <taxon>Fungi</taxon>
        <taxon>Fungi incertae sedis</taxon>
        <taxon>Microsporidia</taxon>
        <taxon>Edhazardia</taxon>
    </lineage>
</organism>
<comment type="caution">
    <text evidence="1">The sequence shown here is derived from an EMBL/GenBank/DDBJ whole genome shotgun (WGS) entry which is preliminary data.</text>
</comment>
<keyword evidence="2" id="KW-1185">Reference proteome</keyword>
<name>J9DML7_EDHAE</name>
<dbReference type="VEuPathDB" id="MicrosporidiaDB:EDEG_03015"/>
<protein>
    <submittedName>
        <fullName evidence="1">Uncharacterized protein</fullName>
    </submittedName>
</protein>
<reference evidence="2" key="2">
    <citation type="submission" date="2015-07" db="EMBL/GenBank/DDBJ databases">
        <title>Contrasting host-pathogen interactions and genome evolution in two generalist and specialist microsporidian pathogens of mosquitoes.</title>
        <authorList>
            <consortium name="The Broad Institute Genomics Platform"/>
            <consortium name="The Broad Institute Genome Sequencing Center for Infectious Disease"/>
            <person name="Cuomo C.A."/>
            <person name="Sanscrainte N.D."/>
            <person name="Goldberg J.M."/>
            <person name="Heiman D."/>
            <person name="Young S."/>
            <person name="Zeng Q."/>
            <person name="Becnel J.J."/>
            <person name="Birren B.W."/>
        </authorList>
    </citation>
    <scope>NUCLEOTIDE SEQUENCE [LARGE SCALE GENOMIC DNA]</scope>
    <source>
        <strain evidence="2">USNM 41457</strain>
    </source>
</reference>
<gene>
    <name evidence="1" type="ORF">EDEG_03015</name>
</gene>
<evidence type="ECO:0000313" key="2">
    <source>
        <dbReference type="Proteomes" id="UP000003163"/>
    </source>
</evidence>
<sequence length="207" mass="24299">MIIYNCLLVMVESAKLKEEKGIESSKNKDILESLMIQNFISHIEYDQIKEMDLNSKHLTRLNEYINKNSDDKRMPFLTKNSKCFVDELNSVSEKFFFCMRDLGADLQKKLENLKKSKISYIKLHNRFIPEFSNSETEKQLLVDENHVSHTINPNTFDDVAVFRENENLFDAALDSIQEILLVIQSKLRPLTQEIESKYNDLRIVQDD</sequence>
<accession>J9DML7</accession>
<dbReference type="HOGENOM" id="CLU_1326355_0_0_1"/>